<protein>
    <submittedName>
        <fullName evidence="1">Alpha/beta hydrolase</fullName>
    </submittedName>
</protein>
<keyword evidence="2" id="KW-1185">Reference proteome</keyword>
<dbReference type="SUPFAM" id="SSF53474">
    <property type="entry name" value="alpha/beta-Hydrolases"/>
    <property type="match status" value="1"/>
</dbReference>
<sequence>MQLTAQEYVSESLHSFSINASTLNTNKTIWVYLPKNYTKSKAKYPVIYMHDAQNLFDAKASYAGEWKVDDYMDGLGIGESIVVGIEHGNDKRIDELTPFKHDKYGGGQGEAYLDFIINIVKPKIEADYRVKTNPSDTTIMGSSLGGLLSFYAILKYPEEFGNAGVFSPSFWINPEIFDLVENTDIPSSSKFYIMVGGKEGESMVEDFEKMVELLKSKGLSASNLTSEIIQDGEHNEKLWASQFPKAYQWFNSSN</sequence>
<dbReference type="InterPro" id="IPR050583">
    <property type="entry name" value="Mycobacterial_A85_antigen"/>
</dbReference>
<dbReference type="PANTHER" id="PTHR48098">
    <property type="entry name" value="ENTEROCHELIN ESTERASE-RELATED"/>
    <property type="match status" value="1"/>
</dbReference>
<evidence type="ECO:0000313" key="1">
    <source>
        <dbReference type="EMBL" id="MFC3878258.1"/>
    </source>
</evidence>
<dbReference type="Gene3D" id="3.40.50.1820">
    <property type="entry name" value="alpha/beta hydrolase"/>
    <property type="match status" value="1"/>
</dbReference>
<dbReference type="PANTHER" id="PTHR48098:SF6">
    <property type="entry name" value="FERRI-BACILLIBACTIN ESTERASE BESA"/>
    <property type="match status" value="1"/>
</dbReference>
<dbReference type="InterPro" id="IPR029058">
    <property type="entry name" value="AB_hydrolase_fold"/>
</dbReference>
<keyword evidence="1" id="KW-0378">Hydrolase</keyword>
<dbReference type="Proteomes" id="UP001595812">
    <property type="component" value="Unassembled WGS sequence"/>
</dbReference>
<reference evidence="2" key="1">
    <citation type="journal article" date="2019" name="Int. J. Syst. Evol. Microbiol.">
        <title>The Global Catalogue of Microorganisms (GCM) 10K type strain sequencing project: providing services to taxonomists for standard genome sequencing and annotation.</title>
        <authorList>
            <consortium name="The Broad Institute Genomics Platform"/>
            <consortium name="The Broad Institute Genome Sequencing Center for Infectious Disease"/>
            <person name="Wu L."/>
            <person name="Ma J."/>
        </authorList>
    </citation>
    <scope>NUCLEOTIDE SEQUENCE [LARGE SCALE GENOMIC DNA]</scope>
    <source>
        <strain evidence="2">CECT 8979</strain>
    </source>
</reference>
<evidence type="ECO:0000313" key="2">
    <source>
        <dbReference type="Proteomes" id="UP001595812"/>
    </source>
</evidence>
<dbReference type="GO" id="GO:0016787">
    <property type="term" value="F:hydrolase activity"/>
    <property type="evidence" value="ECO:0007669"/>
    <property type="project" value="UniProtKB-KW"/>
</dbReference>
<organism evidence="1 2">
    <name type="scientific">Winogradskyella maritima</name>
    <dbReference type="NCBI Taxonomy" id="1517766"/>
    <lineage>
        <taxon>Bacteria</taxon>
        <taxon>Pseudomonadati</taxon>
        <taxon>Bacteroidota</taxon>
        <taxon>Flavobacteriia</taxon>
        <taxon>Flavobacteriales</taxon>
        <taxon>Flavobacteriaceae</taxon>
        <taxon>Winogradskyella</taxon>
    </lineage>
</organism>
<proteinExistence type="predicted"/>
<accession>A0ABV8AJT9</accession>
<name>A0ABV8AJT9_9FLAO</name>
<dbReference type="RefSeq" id="WP_386102273.1">
    <property type="nucleotide sequence ID" value="NZ_JBHSAT010000023.1"/>
</dbReference>
<dbReference type="InterPro" id="IPR000801">
    <property type="entry name" value="Esterase-like"/>
</dbReference>
<gene>
    <name evidence="1" type="ORF">ACFOSX_13545</name>
</gene>
<comment type="caution">
    <text evidence="1">The sequence shown here is derived from an EMBL/GenBank/DDBJ whole genome shotgun (WGS) entry which is preliminary data.</text>
</comment>
<dbReference type="Pfam" id="PF00756">
    <property type="entry name" value="Esterase"/>
    <property type="match status" value="1"/>
</dbReference>
<dbReference type="EMBL" id="JBHSAT010000023">
    <property type="protein sequence ID" value="MFC3878258.1"/>
    <property type="molecule type" value="Genomic_DNA"/>
</dbReference>